<dbReference type="Pfam" id="PF13456">
    <property type="entry name" value="RVT_3"/>
    <property type="match status" value="1"/>
</dbReference>
<feature type="compositionally biased region" description="Basic residues" evidence="1">
    <location>
        <begin position="270"/>
        <end position="286"/>
    </location>
</feature>
<feature type="domain" description="RNase H type-1" evidence="3">
    <location>
        <begin position="4"/>
        <end position="91"/>
    </location>
</feature>
<dbReference type="GO" id="GO:0003676">
    <property type="term" value="F:nucleic acid binding"/>
    <property type="evidence" value="ECO:0007669"/>
    <property type="project" value="InterPro"/>
</dbReference>
<feature type="region of interest" description="Disordered" evidence="1">
    <location>
        <begin position="234"/>
        <end position="286"/>
    </location>
</feature>
<dbReference type="InterPro" id="IPR043502">
    <property type="entry name" value="DNA/RNA_pol_sf"/>
</dbReference>
<dbReference type="EMBL" id="CANTFM010001057">
    <property type="protein sequence ID" value="CAI5734333.1"/>
    <property type="molecule type" value="Genomic_DNA"/>
</dbReference>
<dbReference type="InterPro" id="IPR036397">
    <property type="entry name" value="RNaseH_sf"/>
</dbReference>
<feature type="compositionally biased region" description="Basic and acidic residues" evidence="1">
    <location>
        <begin position="239"/>
        <end position="249"/>
    </location>
</feature>
<dbReference type="PANTHER" id="PTHR35450:SF2">
    <property type="entry name" value="REVERSE TRANSCRIPTASE DOMAIN-CONTAINING PROTEIN"/>
    <property type="match status" value="1"/>
</dbReference>
<evidence type="ECO:0008006" key="6">
    <source>
        <dbReference type="Google" id="ProtNLM"/>
    </source>
</evidence>
<dbReference type="GO" id="GO:0004523">
    <property type="term" value="F:RNA-DNA hybrid ribonuclease activity"/>
    <property type="evidence" value="ECO:0007669"/>
    <property type="project" value="InterPro"/>
</dbReference>
<dbReference type="AlphaFoldDB" id="A0AAV0UE18"/>
<dbReference type="Pfam" id="PF00078">
    <property type="entry name" value="RVT_1"/>
    <property type="match status" value="1"/>
</dbReference>
<organism evidence="4 5">
    <name type="scientific">Peronospora destructor</name>
    <dbReference type="NCBI Taxonomy" id="86335"/>
    <lineage>
        <taxon>Eukaryota</taxon>
        <taxon>Sar</taxon>
        <taxon>Stramenopiles</taxon>
        <taxon>Oomycota</taxon>
        <taxon>Peronosporomycetes</taxon>
        <taxon>Peronosporales</taxon>
        <taxon>Peronosporaceae</taxon>
        <taxon>Peronospora</taxon>
    </lineage>
</organism>
<name>A0AAV0UE18_9STRA</name>
<dbReference type="InterPro" id="IPR000477">
    <property type="entry name" value="RT_dom"/>
</dbReference>
<dbReference type="PANTHER" id="PTHR35450">
    <property type="entry name" value="REVERSE TRANSCRIPTASE DOMAIN-CONTAINING PROTEIN"/>
    <property type="match status" value="1"/>
</dbReference>
<evidence type="ECO:0000256" key="1">
    <source>
        <dbReference type="SAM" id="MobiDB-lite"/>
    </source>
</evidence>
<accession>A0AAV0UE18</accession>
<evidence type="ECO:0000313" key="5">
    <source>
        <dbReference type="Proteomes" id="UP001162029"/>
    </source>
</evidence>
<evidence type="ECO:0000259" key="3">
    <source>
        <dbReference type="Pfam" id="PF13456"/>
    </source>
</evidence>
<dbReference type="InterPro" id="IPR012337">
    <property type="entry name" value="RNaseH-like_sf"/>
</dbReference>
<evidence type="ECO:0000313" key="4">
    <source>
        <dbReference type="EMBL" id="CAI5734333.1"/>
    </source>
</evidence>
<dbReference type="InterPro" id="IPR002156">
    <property type="entry name" value="RNaseH_domain"/>
</dbReference>
<dbReference type="Proteomes" id="UP001162029">
    <property type="component" value="Unassembled WGS sequence"/>
</dbReference>
<protein>
    <recommendedName>
        <fullName evidence="6">Reverse transcriptase</fullName>
    </recommendedName>
</protein>
<dbReference type="SUPFAM" id="SSF56672">
    <property type="entry name" value="DNA/RNA polymerases"/>
    <property type="match status" value="1"/>
</dbReference>
<evidence type="ECO:0000259" key="2">
    <source>
        <dbReference type="Pfam" id="PF00078"/>
    </source>
</evidence>
<dbReference type="SUPFAM" id="SSF53098">
    <property type="entry name" value="Ribonuclease H-like"/>
    <property type="match status" value="1"/>
</dbReference>
<sequence length="892" mass="98055">MPCNSNTNNMAEYTALLLGARAAADHGAMHLRIEGDSNLVIQQVGGIFATWSAALRRLRDQVKIELARVGLFTLHHIDRKANAHADRLANRGLDLRRAVSECADHPNGDGCTYTGDVDLQLDTTPVPPHPAPEIIDDDTEGLEEVESMEDIDDGDVYAVMRLGPDAVPQRRPRLRLRKLTDDKDDAARALVERLGMSLAAKISDASDWETVEGYITALPHTLYDQLQPFSQTRWNTEVPSREARPVHAQREKRRTVPRPATDDPVGRSKGGTKGRVRPPRVTQHHREHRLDEALDALHAVGHSTPGDRSAINKARRRVGRINSAIEQQRLRHRFDTEEKACVENIFSTHRVAEDAALDTGAATTASEADDGICPISSDQLWRYFDGVNTPCRGVDANAPVGTAFMAQLPAASRLPDLLIAAPTADDIEDQLQDARGASSPGLDGVGYDVYKRRKCHKAGRWASSGCFTRKAHAMTRRTGGPRDDPANWRPIFLQQAIYKLYTGVLARKLARWMDANDRHAPGKRGFRAVNGCGEHNFLAAMLIDNSPQAPPIVPGLRLGVPPEYVSMCKGLYDDAAFVVGNAADGTTAPIRQQVGVFQGCPLSPPLFNVAIGSLLFALKTLPTTGVQMSAADCPGASVYADDLKIFSGTEDGITRQHSLVVDFLRWTGMAANSQKCSTMTVQRNSNYVLRAGDIGLTLDNTAILSLTMDDSYKYLGIGDGFDHVRRRVELAPALNQLKQDATPLLQSGLAPWQVIKAVKVYLYPRVECTLRHLRPFAQQLEGFDRHLVLGLRHLLRLPTNSTTAFFYAPVSRGGLRLLPLTELHGALQVAHGWQMLNLPDPAIQRIARQQLRQIAEAHYKLDVVLISVKTGFPTFSRGFSHSFLELPSLLAG</sequence>
<gene>
    <name evidence="4" type="ORF">PDE001_LOCUS5679</name>
</gene>
<reference evidence="4" key="1">
    <citation type="submission" date="2022-12" db="EMBL/GenBank/DDBJ databases">
        <authorList>
            <person name="Webb A."/>
        </authorList>
    </citation>
    <scope>NUCLEOTIDE SEQUENCE</scope>
    <source>
        <strain evidence="4">Pd1</strain>
    </source>
</reference>
<dbReference type="Gene3D" id="3.30.420.10">
    <property type="entry name" value="Ribonuclease H-like superfamily/Ribonuclease H"/>
    <property type="match status" value="1"/>
</dbReference>
<feature type="domain" description="Reverse transcriptase" evidence="2">
    <location>
        <begin position="572"/>
        <end position="717"/>
    </location>
</feature>
<keyword evidence="5" id="KW-1185">Reference proteome</keyword>
<comment type="caution">
    <text evidence="4">The sequence shown here is derived from an EMBL/GenBank/DDBJ whole genome shotgun (WGS) entry which is preliminary data.</text>
</comment>
<dbReference type="CDD" id="cd01650">
    <property type="entry name" value="RT_nLTR_like"/>
    <property type="match status" value="1"/>
</dbReference>
<proteinExistence type="predicted"/>